<feature type="domain" description="MotA/TolQ/ExbB proton channel" evidence="8">
    <location>
        <begin position="102"/>
        <end position="197"/>
    </location>
</feature>
<evidence type="ECO:0000256" key="7">
    <source>
        <dbReference type="SAM" id="Phobius"/>
    </source>
</evidence>
<gene>
    <name evidence="9" type="ORF">HB662_15285</name>
</gene>
<evidence type="ECO:0000259" key="8">
    <source>
        <dbReference type="Pfam" id="PF01618"/>
    </source>
</evidence>
<keyword evidence="3 7" id="KW-0812">Transmembrane</keyword>
<evidence type="ECO:0000256" key="6">
    <source>
        <dbReference type="RuleBase" id="RU004057"/>
    </source>
</evidence>
<dbReference type="EMBL" id="JAAVTX010000004">
    <property type="protein sequence ID" value="NKE46149.1"/>
    <property type="molecule type" value="Genomic_DNA"/>
</dbReference>
<organism evidence="9 10">
    <name type="scientific">Falsiroseomonas frigidaquae</name>
    <dbReference type="NCBI Taxonomy" id="487318"/>
    <lineage>
        <taxon>Bacteria</taxon>
        <taxon>Pseudomonadati</taxon>
        <taxon>Pseudomonadota</taxon>
        <taxon>Alphaproteobacteria</taxon>
        <taxon>Acetobacterales</taxon>
        <taxon>Roseomonadaceae</taxon>
        <taxon>Falsiroseomonas</taxon>
    </lineage>
</organism>
<evidence type="ECO:0000256" key="2">
    <source>
        <dbReference type="ARBA" id="ARBA00022475"/>
    </source>
</evidence>
<keyword evidence="9" id="KW-0966">Cell projection</keyword>
<protein>
    <submittedName>
        <fullName evidence="9">Flagellar motor protein MotA</fullName>
    </submittedName>
</protein>
<evidence type="ECO:0000313" key="10">
    <source>
        <dbReference type="Proteomes" id="UP000765160"/>
    </source>
</evidence>
<evidence type="ECO:0000313" key="9">
    <source>
        <dbReference type="EMBL" id="NKE46149.1"/>
    </source>
</evidence>
<keyword evidence="6" id="KW-0813">Transport</keyword>
<dbReference type="RefSeq" id="WP_168050657.1">
    <property type="nucleotide sequence ID" value="NZ_JAATJR010000004.1"/>
</dbReference>
<dbReference type="Pfam" id="PF01618">
    <property type="entry name" value="MotA_ExbB"/>
    <property type="match status" value="1"/>
</dbReference>
<comment type="similarity">
    <text evidence="6">Belongs to the exbB/tolQ family.</text>
</comment>
<keyword evidence="9" id="KW-0969">Cilium</keyword>
<evidence type="ECO:0000256" key="5">
    <source>
        <dbReference type="ARBA" id="ARBA00023136"/>
    </source>
</evidence>
<accession>A0ABX1F1D1</accession>
<name>A0ABX1F1D1_9PROT</name>
<dbReference type="Proteomes" id="UP000765160">
    <property type="component" value="Unassembled WGS sequence"/>
</dbReference>
<feature type="transmembrane region" description="Helical" evidence="7">
    <location>
        <begin position="28"/>
        <end position="49"/>
    </location>
</feature>
<dbReference type="InterPro" id="IPR050790">
    <property type="entry name" value="ExbB/TolQ_transport"/>
</dbReference>
<evidence type="ECO:0000256" key="4">
    <source>
        <dbReference type="ARBA" id="ARBA00022989"/>
    </source>
</evidence>
<sequence>MDSTVMETAAMGAAHDLSPLGLFLAADWVVRSVMVMLVAASIWVWALALDRALRFRRLTRDAAALRRFAEDGSPPAQDNAWAEVLVAAEHAAREVVGEPAAERRHHIASAARLAVVERTARARQGLPVLASIASTAPFIGLFGTVWGIMNAFTAIARSGNTSLSAVAPGIAEALFATALGLVAAIPAALAFNRLSAMLGEARGAASGAAERLARRLGLAGSTRARMAAE</sequence>
<dbReference type="InterPro" id="IPR002898">
    <property type="entry name" value="MotA_ExbB_proton_chnl"/>
</dbReference>
<comment type="subcellular location">
    <subcellularLocation>
        <location evidence="1">Cell membrane</location>
        <topology evidence="1">Multi-pass membrane protein</topology>
    </subcellularLocation>
    <subcellularLocation>
        <location evidence="6">Membrane</location>
        <topology evidence="6">Multi-pass membrane protein</topology>
    </subcellularLocation>
</comment>
<keyword evidence="5 7" id="KW-0472">Membrane</keyword>
<keyword evidence="4 7" id="KW-1133">Transmembrane helix</keyword>
<keyword evidence="6" id="KW-0653">Protein transport</keyword>
<evidence type="ECO:0000256" key="3">
    <source>
        <dbReference type="ARBA" id="ARBA00022692"/>
    </source>
</evidence>
<feature type="transmembrane region" description="Helical" evidence="7">
    <location>
        <begin position="169"/>
        <end position="191"/>
    </location>
</feature>
<feature type="transmembrane region" description="Helical" evidence="7">
    <location>
        <begin position="128"/>
        <end position="149"/>
    </location>
</feature>
<proteinExistence type="inferred from homology"/>
<keyword evidence="10" id="KW-1185">Reference proteome</keyword>
<keyword evidence="2" id="KW-1003">Cell membrane</keyword>
<evidence type="ECO:0000256" key="1">
    <source>
        <dbReference type="ARBA" id="ARBA00004651"/>
    </source>
</evidence>
<dbReference type="PANTHER" id="PTHR30625:SF3">
    <property type="entry name" value="TOL-PAL SYSTEM PROTEIN TOLQ"/>
    <property type="match status" value="1"/>
</dbReference>
<comment type="caution">
    <text evidence="9">The sequence shown here is derived from an EMBL/GenBank/DDBJ whole genome shotgun (WGS) entry which is preliminary data.</text>
</comment>
<reference evidence="9 10" key="1">
    <citation type="submission" date="2020-03" db="EMBL/GenBank/DDBJ databases">
        <title>Roseomonas selenitidurans sp. nov. isolated from soil.</title>
        <authorList>
            <person name="Liu H."/>
        </authorList>
    </citation>
    <scope>NUCLEOTIDE SEQUENCE [LARGE SCALE GENOMIC DNA]</scope>
    <source>
        <strain evidence="9 10">JCM 15073</strain>
    </source>
</reference>
<keyword evidence="9" id="KW-0282">Flagellum</keyword>
<dbReference type="PANTHER" id="PTHR30625">
    <property type="entry name" value="PROTEIN TOLQ"/>
    <property type="match status" value="1"/>
</dbReference>